<dbReference type="InterPro" id="IPR008271">
    <property type="entry name" value="Ser/Thr_kinase_AS"/>
</dbReference>
<dbReference type="PROSITE" id="PS50011">
    <property type="entry name" value="PROTEIN_KINASE_DOM"/>
    <property type="match status" value="1"/>
</dbReference>
<feature type="domain" description="Protein kinase" evidence="9">
    <location>
        <begin position="93"/>
        <end position="378"/>
    </location>
</feature>
<name>A0AA38TWA9_9ASTR</name>
<keyword evidence="3" id="KW-0808">Transferase</keyword>
<dbReference type="PROSITE" id="PS00107">
    <property type="entry name" value="PROTEIN_KINASE_ATP"/>
    <property type="match status" value="1"/>
</dbReference>
<protein>
    <recommendedName>
        <fullName evidence="9">Protein kinase domain-containing protein</fullName>
    </recommendedName>
</protein>
<keyword evidence="6 7" id="KW-0067">ATP-binding</keyword>
<evidence type="ECO:0000256" key="1">
    <source>
        <dbReference type="ARBA" id="ARBA00006485"/>
    </source>
</evidence>
<dbReference type="FunFam" id="1.10.510.10:FF:000043">
    <property type="entry name" value="probable serine/threonine-protein kinase At1g54610"/>
    <property type="match status" value="1"/>
</dbReference>
<evidence type="ECO:0000256" key="5">
    <source>
        <dbReference type="ARBA" id="ARBA00022777"/>
    </source>
</evidence>
<feature type="binding site" evidence="7">
    <location>
        <position position="122"/>
    </location>
    <ligand>
        <name>ATP</name>
        <dbReference type="ChEBI" id="CHEBI:30616"/>
    </ligand>
</feature>
<dbReference type="PANTHER" id="PTHR24056">
    <property type="entry name" value="CELL DIVISION PROTEIN KINASE"/>
    <property type="match status" value="1"/>
</dbReference>
<evidence type="ECO:0000256" key="8">
    <source>
        <dbReference type="SAM" id="MobiDB-lite"/>
    </source>
</evidence>
<keyword evidence="5" id="KW-0418">Kinase</keyword>
<dbReference type="GO" id="GO:0005634">
    <property type="term" value="C:nucleus"/>
    <property type="evidence" value="ECO:0007669"/>
    <property type="project" value="TreeGrafter"/>
</dbReference>
<sequence length="515" mass="56878">MGFLGDCKNVMGCITSKGKDAVIEPLSQIKQDGNGNGNGNEKEKKKNDDAESLSLKYGRLSQAEGVAAGWPSWLTDVAGEAIHGWLPLKSNTFQRLEKIGQGTYSSVYRARNTVTGTTVALKKVRFDNLQPDSVKFMAREITILRRLDHPNVVKLEGIITSRLSRNVYFVFEYMEHDLAGLLSCPDIKFSDSQIKCYMRQLLNGIEHCHSLGVLHRDIKTANILVNNEGILKIADFGLANLDGSRSKQPLTSRVVTLWYRPPELLLGCTRYGMYVDLWSIGCVFAELFLGQPILKGRTEVEQLHKIFKLCGTPCDDGYWDKSKFPLVTMFRPHHAYESTLRERCKDLPETAVDLIDTLLSIEPCKRGTAKSALQSKYFNTKPYACDPASLPKYPPNKEIDAKVRDEARRKKPGGSSVRFTRNPTLSRETCQEQAALHKVATPTEVKADGHGACKNNGGGSGGSRKASCNKVSGFSRATEGSERGDICAPPAQATASNGGFVWATRRRKHGGSQAE</sequence>
<organism evidence="10 11">
    <name type="scientific">Centaurea solstitialis</name>
    <name type="common">yellow star-thistle</name>
    <dbReference type="NCBI Taxonomy" id="347529"/>
    <lineage>
        <taxon>Eukaryota</taxon>
        <taxon>Viridiplantae</taxon>
        <taxon>Streptophyta</taxon>
        <taxon>Embryophyta</taxon>
        <taxon>Tracheophyta</taxon>
        <taxon>Spermatophyta</taxon>
        <taxon>Magnoliopsida</taxon>
        <taxon>eudicotyledons</taxon>
        <taxon>Gunneridae</taxon>
        <taxon>Pentapetalae</taxon>
        <taxon>asterids</taxon>
        <taxon>campanulids</taxon>
        <taxon>Asterales</taxon>
        <taxon>Asteraceae</taxon>
        <taxon>Carduoideae</taxon>
        <taxon>Cardueae</taxon>
        <taxon>Centaureinae</taxon>
        <taxon>Centaurea</taxon>
    </lineage>
</organism>
<evidence type="ECO:0000256" key="6">
    <source>
        <dbReference type="ARBA" id="ARBA00022840"/>
    </source>
</evidence>
<dbReference type="Gene3D" id="1.10.510.10">
    <property type="entry name" value="Transferase(Phosphotransferase) domain 1"/>
    <property type="match status" value="1"/>
</dbReference>
<keyword evidence="4 7" id="KW-0547">Nucleotide-binding</keyword>
<dbReference type="InterPro" id="IPR011009">
    <property type="entry name" value="Kinase-like_dom_sf"/>
</dbReference>
<keyword evidence="2" id="KW-0723">Serine/threonine-protein kinase</keyword>
<comment type="similarity">
    <text evidence="1">Belongs to the protein kinase superfamily. CMGC Ser/Thr protein kinase family. CDC2/CDKX subfamily.</text>
</comment>
<dbReference type="GO" id="GO:0008353">
    <property type="term" value="F:RNA polymerase II CTD heptapeptide repeat kinase activity"/>
    <property type="evidence" value="ECO:0007669"/>
    <property type="project" value="TreeGrafter"/>
</dbReference>
<dbReference type="EMBL" id="JARYMX010000002">
    <property type="protein sequence ID" value="KAJ9562150.1"/>
    <property type="molecule type" value="Genomic_DNA"/>
</dbReference>
<dbReference type="CDD" id="cd07840">
    <property type="entry name" value="STKc_CDK9_like"/>
    <property type="match status" value="1"/>
</dbReference>
<dbReference type="PANTHER" id="PTHR24056:SF571">
    <property type="entry name" value="PROTEIN KINASE DOMAIN-CONTAINING PROTEIN"/>
    <property type="match status" value="1"/>
</dbReference>
<dbReference type="FunFam" id="3.30.200.20:FF:000021">
    <property type="entry name" value="probable serine/threonine-protein kinase At1g54610"/>
    <property type="match status" value="1"/>
</dbReference>
<evidence type="ECO:0000313" key="11">
    <source>
        <dbReference type="Proteomes" id="UP001172457"/>
    </source>
</evidence>
<feature type="region of interest" description="Disordered" evidence="8">
    <location>
        <begin position="475"/>
        <end position="515"/>
    </location>
</feature>
<evidence type="ECO:0000256" key="2">
    <source>
        <dbReference type="ARBA" id="ARBA00022527"/>
    </source>
</evidence>
<feature type="region of interest" description="Disordered" evidence="8">
    <location>
        <begin position="27"/>
        <end position="50"/>
    </location>
</feature>
<evidence type="ECO:0000313" key="10">
    <source>
        <dbReference type="EMBL" id="KAJ9562150.1"/>
    </source>
</evidence>
<keyword evidence="11" id="KW-1185">Reference proteome</keyword>
<reference evidence="10" key="1">
    <citation type="submission" date="2023-03" db="EMBL/GenBank/DDBJ databases">
        <title>Chromosome-scale reference genome and RAD-based genetic map of yellow starthistle (Centaurea solstitialis) reveal putative structural variation and QTLs associated with invader traits.</title>
        <authorList>
            <person name="Reatini B."/>
            <person name="Cang F.A."/>
            <person name="Jiang Q."/>
            <person name="Mckibben M.T.W."/>
            <person name="Barker M.S."/>
            <person name="Rieseberg L.H."/>
            <person name="Dlugosch K.M."/>
        </authorList>
    </citation>
    <scope>NUCLEOTIDE SEQUENCE</scope>
    <source>
        <strain evidence="10">CAN-66</strain>
        <tissue evidence="10">Leaf</tissue>
    </source>
</reference>
<dbReference type="InterPro" id="IPR017441">
    <property type="entry name" value="Protein_kinase_ATP_BS"/>
</dbReference>
<dbReference type="GO" id="GO:0032968">
    <property type="term" value="P:positive regulation of transcription elongation by RNA polymerase II"/>
    <property type="evidence" value="ECO:0007669"/>
    <property type="project" value="TreeGrafter"/>
</dbReference>
<dbReference type="Gene3D" id="3.30.200.20">
    <property type="entry name" value="Phosphorylase Kinase, domain 1"/>
    <property type="match status" value="1"/>
</dbReference>
<dbReference type="AlphaFoldDB" id="A0AA38TWA9"/>
<dbReference type="GO" id="GO:0005524">
    <property type="term" value="F:ATP binding"/>
    <property type="evidence" value="ECO:0007669"/>
    <property type="project" value="UniProtKB-UniRule"/>
</dbReference>
<feature type="compositionally biased region" description="Basic and acidic residues" evidence="8">
    <location>
        <begin position="40"/>
        <end position="49"/>
    </location>
</feature>
<accession>A0AA38TWA9</accession>
<dbReference type="InterPro" id="IPR000719">
    <property type="entry name" value="Prot_kinase_dom"/>
</dbReference>
<feature type="compositionally biased region" description="Basic residues" evidence="8">
    <location>
        <begin position="504"/>
        <end position="515"/>
    </location>
</feature>
<dbReference type="SMART" id="SM00220">
    <property type="entry name" value="S_TKc"/>
    <property type="match status" value="1"/>
</dbReference>
<proteinExistence type="inferred from homology"/>
<dbReference type="PROSITE" id="PS00108">
    <property type="entry name" value="PROTEIN_KINASE_ST"/>
    <property type="match status" value="1"/>
</dbReference>
<dbReference type="Proteomes" id="UP001172457">
    <property type="component" value="Chromosome 2"/>
</dbReference>
<dbReference type="GO" id="GO:0000307">
    <property type="term" value="C:cyclin-dependent protein kinase holoenzyme complex"/>
    <property type="evidence" value="ECO:0007669"/>
    <property type="project" value="TreeGrafter"/>
</dbReference>
<dbReference type="SUPFAM" id="SSF56112">
    <property type="entry name" value="Protein kinase-like (PK-like)"/>
    <property type="match status" value="1"/>
</dbReference>
<evidence type="ECO:0000259" key="9">
    <source>
        <dbReference type="PROSITE" id="PS50011"/>
    </source>
</evidence>
<evidence type="ECO:0000256" key="3">
    <source>
        <dbReference type="ARBA" id="ARBA00022679"/>
    </source>
</evidence>
<evidence type="ECO:0000256" key="4">
    <source>
        <dbReference type="ARBA" id="ARBA00022741"/>
    </source>
</evidence>
<comment type="caution">
    <text evidence="10">The sequence shown here is derived from an EMBL/GenBank/DDBJ whole genome shotgun (WGS) entry which is preliminary data.</text>
</comment>
<evidence type="ECO:0000256" key="7">
    <source>
        <dbReference type="PROSITE-ProRule" id="PRU10141"/>
    </source>
</evidence>
<dbReference type="Pfam" id="PF00069">
    <property type="entry name" value="Pkinase"/>
    <property type="match status" value="1"/>
</dbReference>
<gene>
    <name evidence="10" type="ORF">OSB04_007310</name>
</gene>
<dbReference type="InterPro" id="IPR050108">
    <property type="entry name" value="CDK"/>
</dbReference>